<sequence>MEDIEGGKIEDAYRKSFLPMDDESNGSEDKGLRNDGGDIEFSPYFGDEGLAMKNDEQDNEMMGFFKRSVASRARSASGRSSPPSSGGRKSLNNNSNSKAASSKKQQSNQNNNNNNTARQNLTGKKRKAATGHHRHHAHARDDPRLSLYDYAHDLVDDPSKGSSEDNGGNTNSGDNASNENTNGGTSSRRRTNRSSSSNSSREELFQLGAGMGTTATTSTKRGQSTSSAPLSKRKAPTTSTKKSTSLTKPKAKKETKKPTKTTTATKSGKPKKKLGRPRKEDNSLGTLFAPATKIARGKRTTVSRKAKANVSASVLLKGIGSNESISIEGEIPAIEIEIETTKNVDSIDQSPKHMQAKQTRVSQNDETINPGGAASEFLFRNQNTTANATTASKNIDKNQTMSNLLYIQSQEQQMLMQQQLEERQRLTSSINDAAAAENKNGATAAATKKNIKQRKKREAQKEEQNAMVFDRSHAPGGDERPAVLARYLEKRKSRKFAKKIHYESRKVRADNRVRVKGRFASGSVNIVEKHPHDEEKTSGQAQLTHAQKQTQEIMRAVGSAGASLAAEKEMMRGKETNAEKAVLQRAPPPPSPTSLALTTNT</sequence>
<feature type="region of interest" description="Disordered" evidence="4">
    <location>
        <begin position="1"/>
        <end position="284"/>
    </location>
</feature>
<dbReference type="OrthoDB" id="153872at2759"/>
<reference evidence="6 7" key="1">
    <citation type="submission" date="2011-10" db="EMBL/GenBank/DDBJ databases">
        <authorList>
            <person name="Genoscope - CEA"/>
        </authorList>
    </citation>
    <scope>NUCLEOTIDE SEQUENCE [LARGE SCALE GENOMIC DNA]</scope>
    <source>
        <strain evidence="6 7">RCC 1105</strain>
    </source>
</reference>
<evidence type="ECO:0000313" key="7">
    <source>
        <dbReference type="Proteomes" id="UP000198341"/>
    </source>
</evidence>
<accession>K8EAI3</accession>
<dbReference type="KEGG" id="bpg:Bathy02g04900"/>
<dbReference type="GO" id="GO:0005634">
    <property type="term" value="C:nucleus"/>
    <property type="evidence" value="ECO:0007669"/>
    <property type="project" value="UniProtKB-SubCell"/>
</dbReference>
<comment type="subcellular location">
    <subcellularLocation>
        <location evidence="1 3">Nucleus</location>
    </subcellularLocation>
</comment>
<feature type="compositionally biased region" description="Polar residues" evidence="4">
    <location>
        <begin position="164"/>
        <end position="179"/>
    </location>
</feature>
<feature type="compositionally biased region" description="Basic and acidic residues" evidence="4">
    <location>
        <begin position="566"/>
        <end position="578"/>
    </location>
</feature>
<evidence type="ECO:0000256" key="3">
    <source>
        <dbReference type="PROSITE-ProRule" id="PRU00357"/>
    </source>
</evidence>
<proteinExistence type="predicted"/>
<evidence type="ECO:0000256" key="4">
    <source>
        <dbReference type="SAM" id="MobiDB-lite"/>
    </source>
</evidence>
<feature type="compositionally biased region" description="Basic and acidic residues" evidence="4">
    <location>
        <begin position="27"/>
        <end position="36"/>
    </location>
</feature>
<dbReference type="PROSITE" id="PS51017">
    <property type="entry name" value="CCT"/>
    <property type="match status" value="1"/>
</dbReference>
<dbReference type="AlphaFoldDB" id="K8EAI3"/>
<feature type="compositionally biased region" description="Low complexity" evidence="4">
    <location>
        <begin position="236"/>
        <end position="248"/>
    </location>
</feature>
<dbReference type="InterPro" id="IPR010402">
    <property type="entry name" value="CCT_domain"/>
</dbReference>
<dbReference type="EMBL" id="FO082277">
    <property type="protein sequence ID" value="CCO14847.1"/>
    <property type="molecule type" value="Genomic_DNA"/>
</dbReference>
<feature type="domain" description="CCT" evidence="5">
    <location>
        <begin position="480"/>
        <end position="522"/>
    </location>
</feature>
<evidence type="ECO:0000256" key="2">
    <source>
        <dbReference type="ARBA" id="ARBA00023242"/>
    </source>
</evidence>
<feature type="compositionally biased region" description="Basic residues" evidence="4">
    <location>
        <begin position="449"/>
        <end position="458"/>
    </location>
</feature>
<evidence type="ECO:0000313" key="6">
    <source>
        <dbReference type="EMBL" id="CCO14847.1"/>
    </source>
</evidence>
<dbReference type="Proteomes" id="UP000198341">
    <property type="component" value="Chromosome 2"/>
</dbReference>
<dbReference type="GeneID" id="19017603"/>
<feature type="compositionally biased region" description="Low complexity" evidence="4">
    <location>
        <begin position="66"/>
        <end position="122"/>
    </location>
</feature>
<feature type="region of interest" description="Disordered" evidence="4">
    <location>
        <begin position="435"/>
        <end position="465"/>
    </location>
</feature>
<gene>
    <name evidence="6" type="ORF">Bathy02g04900</name>
</gene>
<dbReference type="RefSeq" id="XP_007514607.1">
    <property type="nucleotide sequence ID" value="XM_007514545.1"/>
</dbReference>
<feature type="compositionally biased region" description="Low complexity" evidence="4">
    <location>
        <begin position="212"/>
        <end position="225"/>
    </location>
</feature>
<feature type="region of interest" description="Disordered" evidence="4">
    <location>
        <begin position="559"/>
        <end position="601"/>
    </location>
</feature>
<keyword evidence="7" id="KW-1185">Reference proteome</keyword>
<keyword evidence="2 3" id="KW-0539">Nucleus</keyword>
<feature type="compositionally biased region" description="Basic residues" evidence="4">
    <location>
        <begin position="249"/>
        <end position="259"/>
    </location>
</feature>
<protein>
    <recommendedName>
        <fullName evidence="5">CCT domain-containing protein</fullName>
    </recommendedName>
</protein>
<evidence type="ECO:0000256" key="1">
    <source>
        <dbReference type="ARBA" id="ARBA00004123"/>
    </source>
</evidence>
<name>K8EAI3_9CHLO</name>
<feature type="compositionally biased region" description="Basic and acidic residues" evidence="4">
    <location>
        <begin position="139"/>
        <end position="163"/>
    </location>
</feature>
<feature type="compositionally biased region" description="Low complexity" evidence="4">
    <location>
        <begin position="435"/>
        <end position="448"/>
    </location>
</feature>
<evidence type="ECO:0000259" key="5">
    <source>
        <dbReference type="PROSITE" id="PS51017"/>
    </source>
</evidence>
<dbReference type="Pfam" id="PF06203">
    <property type="entry name" value="CCT"/>
    <property type="match status" value="1"/>
</dbReference>
<feature type="compositionally biased region" description="Basic and acidic residues" evidence="4">
    <location>
        <begin position="1"/>
        <end position="14"/>
    </location>
</feature>
<organism evidence="6 7">
    <name type="scientific">Bathycoccus prasinos</name>
    <dbReference type="NCBI Taxonomy" id="41875"/>
    <lineage>
        <taxon>Eukaryota</taxon>
        <taxon>Viridiplantae</taxon>
        <taxon>Chlorophyta</taxon>
        <taxon>Mamiellophyceae</taxon>
        <taxon>Mamiellales</taxon>
        <taxon>Bathycoccaceae</taxon>
        <taxon>Bathycoccus</taxon>
    </lineage>
</organism>
<feature type="compositionally biased region" description="Basic residues" evidence="4">
    <location>
        <begin position="123"/>
        <end position="138"/>
    </location>
</feature>